<keyword evidence="1" id="KW-0472">Membrane</keyword>
<organism evidence="3 4">
    <name type="scientific">Levilactobacillus parabrevis ATCC 53295</name>
    <dbReference type="NCBI Taxonomy" id="1267003"/>
    <lineage>
        <taxon>Bacteria</taxon>
        <taxon>Bacillati</taxon>
        <taxon>Bacillota</taxon>
        <taxon>Bacilli</taxon>
        <taxon>Lactobacillales</taxon>
        <taxon>Lactobacillaceae</taxon>
        <taxon>Levilactobacillus</taxon>
    </lineage>
</organism>
<evidence type="ECO:0000313" key="3">
    <source>
        <dbReference type="EMBL" id="KRK36855.1"/>
    </source>
</evidence>
<dbReference type="Pfam" id="PF04892">
    <property type="entry name" value="VanZ"/>
    <property type="match status" value="1"/>
</dbReference>
<reference evidence="3 4" key="1">
    <citation type="journal article" date="2015" name="Genome Announc.">
        <title>Expanding the biotechnology potential of lactobacilli through comparative genomics of 213 strains and associated genera.</title>
        <authorList>
            <person name="Sun Z."/>
            <person name="Harris H.M."/>
            <person name="McCann A."/>
            <person name="Guo C."/>
            <person name="Argimon S."/>
            <person name="Zhang W."/>
            <person name="Yang X."/>
            <person name="Jeffery I.B."/>
            <person name="Cooney J.C."/>
            <person name="Kagawa T.F."/>
            <person name="Liu W."/>
            <person name="Song Y."/>
            <person name="Salvetti E."/>
            <person name="Wrobel A."/>
            <person name="Rasinkangas P."/>
            <person name="Parkhill J."/>
            <person name="Rea M.C."/>
            <person name="O'Sullivan O."/>
            <person name="Ritari J."/>
            <person name="Douillard F.P."/>
            <person name="Paul Ross R."/>
            <person name="Yang R."/>
            <person name="Briner A.E."/>
            <person name="Felis G.E."/>
            <person name="de Vos W.M."/>
            <person name="Barrangou R."/>
            <person name="Klaenhammer T.R."/>
            <person name="Caufield P.W."/>
            <person name="Cui Y."/>
            <person name="Zhang H."/>
            <person name="O'Toole P.W."/>
        </authorList>
    </citation>
    <scope>NUCLEOTIDE SEQUENCE [LARGE SCALE GENOMIC DNA]</scope>
    <source>
        <strain evidence="3 4">ATCC 53295</strain>
    </source>
</reference>
<dbReference type="InterPro" id="IPR006976">
    <property type="entry name" value="VanZ-like"/>
</dbReference>
<dbReference type="EMBL" id="AZCZ01000015">
    <property type="protein sequence ID" value="KRK36855.1"/>
    <property type="molecule type" value="Genomic_DNA"/>
</dbReference>
<sequence>MVRWIPFIGVSLLWAILSLRDWHQRRYRRIWWWLGCWGLNALTWTPVAITLGSSVGQIQTFWIAGGTWVIWPLQPASVDLSFWLNIVMTIPQGVIWQYNHSQHRWRQWLLAGLATGLTLESGQAIFNWLVGLGRWVDINDVLTNCTGVIIGAACMLLLQRHYQVLK</sequence>
<keyword evidence="4" id="KW-1185">Reference proteome</keyword>
<protein>
    <recommendedName>
        <fullName evidence="2">VanZ-like domain-containing protein</fullName>
    </recommendedName>
</protein>
<evidence type="ECO:0000259" key="2">
    <source>
        <dbReference type="Pfam" id="PF04892"/>
    </source>
</evidence>
<dbReference type="OrthoDB" id="2247368at2"/>
<feature type="domain" description="VanZ-like" evidence="2">
    <location>
        <begin position="68"/>
        <end position="158"/>
    </location>
</feature>
<dbReference type="PATRIC" id="fig|1267003.4.peg.476"/>
<feature type="transmembrane region" description="Helical" evidence="1">
    <location>
        <begin position="30"/>
        <end position="51"/>
    </location>
</feature>
<name>A0A0R1H2P5_9LACO</name>
<evidence type="ECO:0000256" key="1">
    <source>
        <dbReference type="SAM" id="Phobius"/>
    </source>
</evidence>
<comment type="caution">
    <text evidence="3">The sequence shown here is derived from an EMBL/GenBank/DDBJ whole genome shotgun (WGS) entry which is preliminary data.</text>
</comment>
<feature type="transmembrane region" description="Helical" evidence="1">
    <location>
        <begin position="141"/>
        <end position="158"/>
    </location>
</feature>
<evidence type="ECO:0000313" key="4">
    <source>
        <dbReference type="Proteomes" id="UP000051176"/>
    </source>
</evidence>
<dbReference type="Proteomes" id="UP000051176">
    <property type="component" value="Unassembled WGS sequence"/>
</dbReference>
<dbReference type="eggNOG" id="COG4767">
    <property type="taxonomic scope" value="Bacteria"/>
</dbReference>
<dbReference type="STRING" id="357278.IV61_GL000499"/>
<dbReference type="AlphaFoldDB" id="A0A0R1H2P5"/>
<keyword evidence="1" id="KW-0812">Transmembrane</keyword>
<accession>A0A0R1H2P5</accession>
<dbReference type="RefSeq" id="WP_020089226.1">
    <property type="nucleotide sequence ID" value="NZ_AZCZ01000015.1"/>
</dbReference>
<keyword evidence="1" id="KW-1133">Transmembrane helix</keyword>
<proteinExistence type="predicted"/>
<gene>
    <name evidence="3" type="ORF">FD07_GL000441</name>
</gene>
<feature type="transmembrane region" description="Helical" evidence="1">
    <location>
        <begin position="108"/>
        <end position="129"/>
    </location>
</feature>